<dbReference type="SUPFAM" id="SSF50156">
    <property type="entry name" value="PDZ domain-like"/>
    <property type="match status" value="3"/>
</dbReference>
<proteinExistence type="predicted"/>
<dbReference type="PANTHER" id="PTHR23119">
    <property type="entry name" value="DISCS LARGE"/>
    <property type="match status" value="1"/>
</dbReference>
<dbReference type="PANTHER" id="PTHR23119:SF51">
    <property type="entry name" value="DISKS LARGE 1 TUMOR SUPPRESSOR PROTEIN"/>
    <property type="match status" value="1"/>
</dbReference>
<name>A0A087TDZ5_STEMI</name>
<organism evidence="6 7">
    <name type="scientific">Stegodyphus mimosarum</name>
    <name type="common">African social velvet spider</name>
    <dbReference type="NCBI Taxonomy" id="407821"/>
    <lineage>
        <taxon>Eukaryota</taxon>
        <taxon>Metazoa</taxon>
        <taxon>Ecdysozoa</taxon>
        <taxon>Arthropoda</taxon>
        <taxon>Chelicerata</taxon>
        <taxon>Arachnida</taxon>
        <taxon>Araneae</taxon>
        <taxon>Araneomorphae</taxon>
        <taxon>Entelegynae</taxon>
        <taxon>Eresoidea</taxon>
        <taxon>Eresidae</taxon>
        <taxon>Stegodyphus</taxon>
    </lineage>
</organism>
<dbReference type="Pfam" id="PF00595">
    <property type="entry name" value="PDZ"/>
    <property type="match status" value="3"/>
</dbReference>
<evidence type="ECO:0000259" key="5">
    <source>
        <dbReference type="PROSITE" id="PS50106"/>
    </source>
</evidence>
<feature type="non-terminal residue" evidence="6">
    <location>
        <position position="350"/>
    </location>
</feature>
<evidence type="ECO:0000256" key="1">
    <source>
        <dbReference type="ARBA" id="ARBA00004370"/>
    </source>
</evidence>
<dbReference type="PROSITE" id="PS50106">
    <property type="entry name" value="PDZ"/>
    <property type="match status" value="3"/>
</dbReference>
<dbReference type="FunFam" id="2.30.42.10:FF:000001">
    <property type="entry name" value="Disks large homolog 1 isoform 2"/>
    <property type="match status" value="1"/>
</dbReference>
<dbReference type="InterPro" id="IPR050614">
    <property type="entry name" value="Synaptic_Scaffolding_LAP-MAGUK"/>
</dbReference>
<keyword evidence="4" id="KW-0472">Membrane</keyword>
<dbReference type="GO" id="GO:0045197">
    <property type="term" value="P:establishment or maintenance of epithelial cell apical/basal polarity"/>
    <property type="evidence" value="ECO:0007669"/>
    <property type="project" value="TreeGrafter"/>
</dbReference>
<evidence type="ECO:0000256" key="3">
    <source>
        <dbReference type="ARBA" id="ARBA00022737"/>
    </source>
</evidence>
<gene>
    <name evidence="6" type="ORF">X975_07019</name>
</gene>
<dbReference type="GO" id="GO:0043005">
    <property type="term" value="C:neuron projection"/>
    <property type="evidence" value="ECO:0007669"/>
    <property type="project" value="TreeGrafter"/>
</dbReference>
<dbReference type="CDD" id="cd06795">
    <property type="entry name" value="PDZ3_Dlg1-2-4-like"/>
    <property type="match status" value="1"/>
</dbReference>
<dbReference type="Proteomes" id="UP000054359">
    <property type="component" value="Unassembled WGS sequence"/>
</dbReference>
<comment type="subcellular location">
    <subcellularLocation>
        <location evidence="1">Membrane</location>
    </subcellularLocation>
</comment>
<evidence type="ECO:0000256" key="4">
    <source>
        <dbReference type="ARBA" id="ARBA00023136"/>
    </source>
</evidence>
<dbReference type="InterPro" id="IPR036034">
    <property type="entry name" value="PDZ_sf"/>
</dbReference>
<dbReference type="InterPro" id="IPR001478">
    <property type="entry name" value="PDZ"/>
</dbReference>
<dbReference type="CDD" id="cd06724">
    <property type="entry name" value="PDZ2_Dlg1-2-4-like"/>
    <property type="match status" value="1"/>
</dbReference>
<keyword evidence="7" id="KW-1185">Reference proteome</keyword>
<sequence length="350" mass="37457">MRKWLSLIFPPKYDYRVRDATNGEEDWEYEEITLERSGHGLGFSIAGGVDNPHIGDDPSIYITKLIAGGAAAADGRLQVNDIIVKVNDTNVVDVPHCVAVDALKRAGNTVRLLVKRIRVPQPQRILEIELVKGNKGLGFSIAGGVGNQHVPGDDGIYITKVMEGGAAYVDGRLQVGDKLLAVGDVNLEHVTHEEAVATLKATSDRVVLTVAKSRCPPEFFANHSASSPLSYIEDASSPMSMPMSKYGSDTLMNAVLPKVATDEDFTREPRKVILNKGTTGLGFNIVGGEDGEGIFISFILTGGPADISGELKRGDQILSVNGNDLRHATHEQAAAALKGAGQTVTMVVQY</sequence>
<dbReference type="SMART" id="SM00228">
    <property type="entry name" value="PDZ"/>
    <property type="match status" value="3"/>
</dbReference>
<evidence type="ECO:0000313" key="6">
    <source>
        <dbReference type="EMBL" id="KFM63334.1"/>
    </source>
</evidence>
<dbReference type="GO" id="GO:0007268">
    <property type="term" value="P:chemical synaptic transmission"/>
    <property type="evidence" value="ECO:0007669"/>
    <property type="project" value="TreeGrafter"/>
</dbReference>
<dbReference type="GO" id="GO:0098839">
    <property type="term" value="C:postsynaptic density membrane"/>
    <property type="evidence" value="ECO:0007669"/>
    <property type="project" value="TreeGrafter"/>
</dbReference>
<dbReference type="OMA" id="CGCAACK"/>
<protein>
    <submittedName>
        <fullName evidence="6">Disks large-like protein</fullName>
    </submittedName>
</protein>
<dbReference type="CDD" id="cd06723">
    <property type="entry name" value="PDZ1_Dlg1-2-4-like"/>
    <property type="match status" value="1"/>
</dbReference>
<keyword evidence="3" id="KW-0677">Repeat</keyword>
<dbReference type="GO" id="GO:0019901">
    <property type="term" value="F:protein kinase binding"/>
    <property type="evidence" value="ECO:0007669"/>
    <property type="project" value="TreeGrafter"/>
</dbReference>
<dbReference type="GO" id="GO:0099072">
    <property type="term" value="P:regulation of postsynaptic membrane neurotransmitter receptor levels"/>
    <property type="evidence" value="ECO:0007669"/>
    <property type="project" value="TreeGrafter"/>
</dbReference>
<dbReference type="EMBL" id="KK114789">
    <property type="protein sequence ID" value="KFM63334.1"/>
    <property type="molecule type" value="Genomic_DNA"/>
</dbReference>
<dbReference type="AlphaFoldDB" id="A0A087TDZ5"/>
<evidence type="ECO:0000256" key="2">
    <source>
        <dbReference type="ARBA" id="ARBA00022443"/>
    </source>
</evidence>
<dbReference type="OrthoDB" id="78824at2759"/>
<keyword evidence="2" id="KW-0728">SH3 domain</keyword>
<reference evidence="6 7" key="1">
    <citation type="submission" date="2013-11" db="EMBL/GenBank/DDBJ databases">
        <title>Genome sequencing of Stegodyphus mimosarum.</title>
        <authorList>
            <person name="Bechsgaard J."/>
        </authorList>
    </citation>
    <scope>NUCLEOTIDE SEQUENCE [LARGE SCALE GENOMIC DNA]</scope>
</reference>
<dbReference type="FunFam" id="2.30.42.10:FF:000091">
    <property type="entry name" value="disks large homolog 1 isoform X8"/>
    <property type="match status" value="1"/>
</dbReference>
<dbReference type="Gene3D" id="2.30.42.10">
    <property type="match status" value="3"/>
</dbReference>
<dbReference type="GO" id="GO:0097120">
    <property type="term" value="P:receptor localization to synapse"/>
    <property type="evidence" value="ECO:0007669"/>
    <property type="project" value="TreeGrafter"/>
</dbReference>
<dbReference type="GO" id="GO:0098609">
    <property type="term" value="P:cell-cell adhesion"/>
    <property type="evidence" value="ECO:0007669"/>
    <property type="project" value="TreeGrafter"/>
</dbReference>
<evidence type="ECO:0000313" key="7">
    <source>
        <dbReference type="Proteomes" id="UP000054359"/>
    </source>
</evidence>
<dbReference type="GO" id="GO:0043113">
    <property type="term" value="P:receptor clustering"/>
    <property type="evidence" value="ECO:0007669"/>
    <property type="project" value="TreeGrafter"/>
</dbReference>
<feature type="domain" description="PDZ" evidence="5">
    <location>
        <begin position="127"/>
        <end position="214"/>
    </location>
</feature>
<dbReference type="GO" id="GO:0031594">
    <property type="term" value="C:neuromuscular junction"/>
    <property type="evidence" value="ECO:0007669"/>
    <property type="project" value="TreeGrafter"/>
</dbReference>
<accession>A0A087TDZ5</accession>
<feature type="domain" description="PDZ" evidence="5">
    <location>
        <begin position="31"/>
        <end position="118"/>
    </location>
</feature>
<dbReference type="GO" id="GO:0016323">
    <property type="term" value="C:basolateral plasma membrane"/>
    <property type="evidence" value="ECO:0007669"/>
    <property type="project" value="TreeGrafter"/>
</dbReference>
<dbReference type="FunFam" id="2.30.42.10:FF:000002">
    <property type="entry name" value="Disks large homolog 4 isoform 2"/>
    <property type="match status" value="1"/>
</dbReference>
<feature type="domain" description="PDZ" evidence="5">
    <location>
        <begin position="271"/>
        <end position="350"/>
    </location>
</feature>
<dbReference type="STRING" id="407821.A0A087TDZ5"/>